<evidence type="ECO:0000256" key="3">
    <source>
        <dbReference type="ARBA" id="ARBA00023125"/>
    </source>
</evidence>
<evidence type="ECO:0000313" key="7">
    <source>
        <dbReference type="EMBL" id="QSX75865.1"/>
    </source>
</evidence>
<gene>
    <name evidence="7" type="ORF">HIV01_004915</name>
</gene>
<protein>
    <submittedName>
        <fullName evidence="7">Response regulator transcription factor</fullName>
    </submittedName>
</protein>
<dbReference type="PANTHER" id="PTHR48111:SF22">
    <property type="entry name" value="REGULATOR OF RPOS"/>
    <property type="match status" value="1"/>
</dbReference>
<accession>A0ABX7RDT7</accession>
<dbReference type="InterPro" id="IPR001789">
    <property type="entry name" value="Sig_transdc_resp-reg_receiver"/>
</dbReference>
<organism evidence="7 8">
    <name type="scientific">Lysobacter arenosi</name>
    <dbReference type="NCBI Taxonomy" id="2795387"/>
    <lineage>
        <taxon>Bacteria</taxon>
        <taxon>Pseudomonadati</taxon>
        <taxon>Pseudomonadota</taxon>
        <taxon>Gammaproteobacteria</taxon>
        <taxon>Lysobacterales</taxon>
        <taxon>Lysobacteraceae</taxon>
        <taxon>Lysobacter</taxon>
    </lineage>
</organism>
<keyword evidence="1" id="KW-0902">Two-component regulatory system</keyword>
<dbReference type="Pfam" id="PF00072">
    <property type="entry name" value="Response_reg"/>
    <property type="match status" value="1"/>
</dbReference>
<feature type="domain" description="Response regulatory" evidence="6">
    <location>
        <begin position="8"/>
        <end position="123"/>
    </location>
</feature>
<evidence type="ECO:0000256" key="1">
    <source>
        <dbReference type="ARBA" id="ARBA00023012"/>
    </source>
</evidence>
<keyword evidence="5" id="KW-0597">Phosphoprotein</keyword>
<keyword evidence="8" id="KW-1185">Reference proteome</keyword>
<dbReference type="InterPro" id="IPR011006">
    <property type="entry name" value="CheY-like_superfamily"/>
</dbReference>
<proteinExistence type="predicted"/>
<evidence type="ECO:0000313" key="8">
    <source>
        <dbReference type="Proteomes" id="UP000663400"/>
    </source>
</evidence>
<feature type="modified residue" description="4-aspartylphosphate" evidence="5">
    <location>
        <position position="57"/>
    </location>
</feature>
<dbReference type="CDD" id="cd17574">
    <property type="entry name" value="REC_OmpR"/>
    <property type="match status" value="1"/>
</dbReference>
<dbReference type="InterPro" id="IPR039420">
    <property type="entry name" value="WalR-like"/>
</dbReference>
<dbReference type="Proteomes" id="UP000663400">
    <property type="component" value="Chromosome"/>
</dbReference>
<dbReference type="Gene3D" id="3.40.50.2300">
    <property type="match status" value="1"/>
</dbReference>
<dbReference type="RefSeq" id="WP_200605226.1">
    <property type="nucleotide sequence ID" value="NZ_CP071517.1"/>
</dbReference>
<sequence length="155" mass="16478">MAVLQGGLILVVEDHPTIAELIGECLERIGFEVEFACDGLAALERLEQRAYDLVILDRSLPRLDGIEVCRRIARGRGVKPAVLMLTAHEAWADKVSALEAGADDYLTKPFAPAELQARVTALIERSQTKATAMALQVAALALADAAPGGGARTTS</sequence>
<dbReference type="PROSITE" id="PS50110">
    <property type="entry name" value="RESPONSE_REGULATORY"/>
    <property type="match status" value="1"/>
</dbReference>
<evidence type="ECO:0000256" key="5">
    <source>
        <dbReference type="PROSITE-ProRule" id="PRU00169"/>
    </source>
</evidence>
<dbReference type="EMBL" id="CP071517">
    <property type="protein sequence ID" value="QSX75865.1"/>
    <property type="molecule type" value="Genomic_DNA"/>
</dbReference>
<dbReference type="SMART" id="SM00448">
    <property type="entry name" value="REC"/>
    <property type="match status" value="1"/>
</dbReference>
<dbReference type="SUPFAM" id="SSF52172">
    <property type="entry name" value="CheY-like"/>
    <property type="match status" value="1"/>
</dbReference>
<dbReference type="PANTHER" id="PTHR48111">
    <property type="entry name" value="REGULATOR OF RPOS"/>
    <property type="match status" value="1"/>
</dbReference>
<reference evidence="7 8" key="1">
    <citation type="submission" date="2021-02" db="EMBL/GenBank/DDBJ databases">
        <title>Lysobacter arenosi sp. nov., isolated from soil of gangwondo yeongwol, south Korea.</title>
        <authorList>
            <person name="Kim K.R."/>
            <person name="Kim K.H."/>
            <person name="Jeon C.O."/>
        </authorList>
    </citation>
    <scope>NUCLEOTIDE SEQUENCE [LARGE SCALE GENOMIC DNA]</scope>
    <source>
        <strain evidence="7 8">R7</strain>
    </source>
</reference>
<evidence type="ECO:0000259" key="6">
    <source>
        <dbReference type="PROSITE" id="PS50110"/>
    </source>
</evidence>
<evidence type="ECO:0000256" key="4">
    <source>
        <dbReference type="ARBA" id="ARBA00023163"/>
    </source>
</evidence>
<name>A0ABX7RDT7_9GAMM</name>
<evidence type="ECO:0000256" key="2">
    <source>
        <dbReference type="ARBA" id="ARBA00023015"/>
    </source>
</evidence>
<keyword evidence="3" id="KW-0238">DNA-binding</keyword>
<keyword evidence="2" id="KW-0805">Transcription regulation</keyword>
<keyword evidence="4" id="KW-0804">Transcription</keyword>